<evidence type="ECO:0000313" key="2">
    <source>
        <dbReference type="Proteomes" id="UP001219518"/>
    </source>
</evidence>
<evidence type="ECO:0000313" key="1">
    <source>
        <dbReference type="EMBL" id="KAK3908536.1"/>
    </source>
</evidence>
<organism evidence="1 2">
    <name type="scientific">Frankliniella fusca</name>
    <dbReference type="NCBI Taxonomy" id="407009"/>
    <lineage>
        <taxon>Eukaryota</taxon>
        <taxon>Metazoa</taxon>
        <taxon>Ecdysozoa</taxon>
        <taxon>Arthropoda</taxon>
        <taxon>Hexapoda</taxon>
        <taxon>Insecta</taxon>
        <taxon>Pterygota</taxon>
        <taxon>Neoptera</taxon>
        <taxon>Paraneoptera</taxon>
        <taxon>Thysanoptera</taxon>
        <taxon>Terebrantia</taxon>
        <taxon>Thripoidea</taxon>
        <taxon>Thripidae</taxon>
        <taxon>Frankliniella</taxon>
    </lineage>
</organism>
<gene>
    <name evidence="1" type="ORF">KUF71_003348</name>
</gene>
<accession>A0AAE1GTJ6</accession>
<dbReference type="Proteomes" id="UP001219518">
    <property type="component" value="Unassembled WGS sequence"/>
</dbReference>
<reference evidence="1" key="2">
    <citation type="journal article" date="2023" name="BMC Genomics">
        <title>Pest status, molecular evolution, and epigenetic factors derived from the genome assembly of Frankliniella fusca, a thysanopteran phytovirus vector.</title>
        <authorList>
            <person name="Catto M.A."/>
            <person name="Labadie P.E."/>
            <person name="Jacobson A.L."/>
            <person name="Kennedy G.G."/>
            <person name="Srinivasan R."/>
            <person name="Hunt B.G."/>
        </authorList>
    </citation>
    <scope>NUCLEOTIDE SEQUENCE</scope>
    <source>
        <strain evidence="1">PL_HMW_Pooled</strain>
    </source>
</reference>
<sequence length="153" mass="17885">MQMPEKLFKRFGVHHWTISEDHFLQPGLLFDTMVDNEETSNVSKTGVFVCKLNVPTTAESFVENVKRLARGDRENMSYFKPLMMRRVLRWPEKNVFSVKTIAEGEKKKEKVTLKNRQNQFMTEFLNYDFNNPLPSLLEQTLETEGLDLASTSF</sequence>
<protein>
    <submittedName>
        <fullName evidence="1">Phospholipid-transporting ATPase DNF2</fullName>
    </submittedName>
</protein>
<proteinExistence type="predicted"/>
<comment type="caution">
    <text evidence="1">The sequence shown here is derived from an EMBL/GenBank/DDBJ whole genome shotgun (WGS) entry which is preliminary data.</text>
</comment>
<name>A0AAE1GTJ6_9NEOP</name>
<reference evidence="1" key="1">
    <citation type="submission" date="2021-07" db="EMBL/GenBank/DDBJ databases">
        <authorList>
            <person name="Catto M.A."/>
            <person name="Jacobson A."/>
            <person name="Kennedy G."/>
            <person name="Labadie P."/>
            <person name="Hunt B.G."/>
            <person name="Srinivasan R."/>
        </authorList>
    </citation>
    <scope>NUCLEOTIDE SEQUENCE</scope>
    <source>
        <strain evidence="1">PL_HMW_Pooled</strain>
        <tissue evidence="1">Head</tissue>
    </source>
</reference>
<dbReference type="EMBL" id="JAHWGI010000064">
    <property type="protein sequence ID" value="KAK3908536.1"/>
    <property type="molecule type" value="Genomic_DNA"/>
</dbReference>
<keyword evidence="2" id="KW-1185">Reference proteome</keyword>
<dbReference type="AlphaFoldDB" id="A0AAE1GTJ6"/>